<gene>
    <name evidence="1" type="ORF">N8T08_009760</name>
</gene>
<keyword evidence="2" id="KW-1185">Reference proteome</keyword>
<reference evidence="1 2" key="1">
    <citation type="journal article" date="2023" name="ACS Omega">
        <title>Identification of the Neoaspergillic Acid Biosynthesis Gene Cluster by Establishing an In Vitro CRISPR-Ribonucleoprotein Genetic System in Aspergillus melleus.</title>
        <authorList>
            <person name="Yuan B."/>
            <person name="Grau M.F."/>
            <person name="Murata R.M."/>
            <person name="Torok T."/>
            <person name="Venkateswaran K."/>
            <person name="Stajich J.E."/>
            <person name="Wang C.C.C."/>
        </authorList>
    </citation>
    <scope>NUCLEOTIDE SEQUENCE [LARGE SCALE GENOMIC DNA]</scope>
    <source>
        <strain evidence="1 2">IMV 1140</strain>
    </source>
</reference>
<organism evidence="1 2">
    <name type="scientific">Aspergillus melleus</name>
    <dbReference type="NCBI Taxonomy" id="138277"/>
    <lineage>
        <taxon>Eukaryota</taxon>
        <taxon>Fungi</taxon>
        <taxon>Dikarya</taxon>
        <taxon>Ascomycota</taxon>
        <taxon>Pezizomycotina</taxon>
        <taxon>Eurotiomycetes</taxon>
        <taxon>Eurotiomycetidae</taxon>
        <taxon>Eurotiales</taxon>
        <taxon>Aspergillaceae</taxon>
        <taxon>Aspergillus</taxon>
        <taxon>Aspergillus subgen. Circumdati</taxon>
    </lineage>
</organism>
<evidence type="ECO:0000313" key="2">
    <source>
        <dbReference type="Proteomes" id="UP001177260"/>
    </source>
</evidence>
<evidence type="ECO:0000313" key="1">
    <source>
        <dbReference type="EMBL" id="KAK1140887.1"/>
    </source>
</evidence>
<proteinExistence type="predicted"/>
<sequence length="341" mass="36506">MPLSFTVYRGTSGGEIIADVTTRDLGHNEVYIETTHSGICGTDEHFLHAGCVLGHEGIGLVRQLGAGVSTVKVGDRVGFAYIRKICGVCDNCTSGLDQYCRHRRAYGTHDFDLGSFSHGAVWDASCIFPIPEALDSADAAPLMCAGATVWSCLTQNGIRVNDRVGILGIGGLGHLAIRLASALGYHVVALLGSEKKRGDAREFGADEFRVLAGDGGVQGEDEMKPIKHLLVCGSGGVEYTSLVPLMDTTGTIYHMAVSFEPTPVPTLPLLSKGVRIQGSFITSRNNLQELLEFAARKGIRPTVVKYPFGVEGIQTAMGDLREGRVRYRGVLVREGVERNGV</sequence>
<comment type="caution">
    <text evidence="1">The sequence shown here is derived from an EMBL/GenBank/DDBJ whole genome shotgun (WGS) entry which is preliminary data.</text>
</comment>
<accession>A0ACC3ASW2</accession>
<dbReference type="Proteomes" id="UP001177260">
    <property type="component" value="Unassembled WGS sequence"/>
</dbReference>
<name>A0ACC3ASW2_9EURO</name>
<protein>
    <submittedName>
        <fullName evidence="1">Uncharacterized protein</fullName>
    </submittedName>
</protein>
<dbReference type="EMBL" id="JAOPJF010000073">
    <property type="protein sequence ID" value="KAK1140887.1"/>
    <property type="molecule type" value="Genomic_DNA"/>
</dbReference>